<dbReference type="InterPro" id="IPR000008">
    <property type="entry name" value="C2_dom"/>
</dbReference>
<dbReference type="Proteomes" id="UP000183365">
    <property type="component" value="Unassembled WGS sequence"/>
</dbReference>
<evidence type="ECO:0000313" key="2">
    <source>
        <dbReference type="EMBL" id="SGZ40175.1"/>
    </source>
</evidence>
<evidence type="ECO:0000313" key="3">
    <source>
        <dbReference type="Proteomes" id="UP000183365"/>
    </source>
</evidence>
<feature type="domain" description="C2" evidence="1">
    <location>
        <begin position="1"/>
        <end position="115"/>
    </location>
</feature>
<dbReference type="InterPro" id="IPR052981">
    <property type="entry name" value="Ingression_C2_domain"/>
</dbReference>
<proteinExistence type="predicted"/>
<dbReference type="Pfam" id="PF00168">
    <property type="entry name" value="C2"/>
    <property type="match status" value="1"/>
</dbReference>
<sequence>MMEEESSNCGVSGTLTIFVHRAKELINVKKLDKQSPFVILRVGHMTCRSKVCFRGGQKPEWSFLAKFQITPDIKPVLDIDCFHETKKAPKFVGKAKLNFKTALYANEEDGDDKWVEIYNGVEYAGKIYLEMSFTLGNTHESEMMGADHFGNSFATNGYANTLERFENRGILNDIQSVDLDNAEGKMADVPISIMRNNRVNYQHGVITSEPEINDYLSSKNTYYSSNKHTRRNDEISYNSKQSSNILTAGDMVNPINDYEIPDNVMSFNNVKASVPTQDNYSSEPLFAKLKELKGKMFNFKNGQGNTNAMNNGAPEDHLEENMHMHDHLSNSKSSKNSQLSKEQMNFQILEKAIAGDGINYESSVTSEAFDRFNVNDDIPPLPSAKIIQENQMGGRIDSARLFSKSRVPSQPMKPIFNMTRRPPPP</sequence>
<dbReference type="VEuPathDB" id="FungiDB:HGUI_02375"/>
<evidence type="ECO:0000259" key="1">
    <source>
        <dbReference type="PROSITE" id="PS50004"/>
    </source>
</evidence>
<dbReference type="OrthoDB" id="270970at2759"/>
<reference evidence="3" key="1">
    <citation type="submission" date="2016-11" db="EMBL/GenBank/DDBJ databases">
        <authorList>
            <person name="Guldener U."/>
        </authorList>
    </citation>
    <scope>NUCLEOTIDE SEQUENCE [LARGE SCALE GENOMIC DNA]</scope>
</reference>
<keyword evidence="3" id="KW-1185">Reference proteome</keyword>
<protein>
    <recommendedName>
        <fullName evidence="1">C2 domain-containing protein</fullName>
    </recommendedName>
</protein>
<organism evidence="2 3">
    <name type="scientific">Hanseniaspora guilliermondii</name>
    <dbReference type="NCBI Taxonomy" id="56406"/>
    <lineage>
        <taxon>Eukaryota</taxon>
        <taxon>Fungi</taxon>
        <taxon>Dikarya</taxon>
        <taxon>Ascomycota</taxon>
        <taxon>Saccharomycotina</taxon>
        <taxon>Saccharomycetes</taxon>
        <taxon>Saccharomycodales</taxon>
        <taxon>Saccharomycodaceae</taxon>
        <taxon>Hanseniaspora</taxon>
    </lineage>
</organism>
<dbReference type="EMBL" id="FQNF01000041">
    <property type="protein sequence ID" value="SGZ40175.1"/>
    <property type="molecule type" value="Genomic_DNA"/>
</dbReference>
<dbReference type="PANTHER" id="PTHR47052">
    <property type="entry name" value="CONSERVED SERINE PROLINE-RICH PROTEIN (AFU_ORTHOLOGUE AFUA_2G01790)"/>
    <property type="match status" value="1"/>
</dbReference>
<dbReference type="PANTHER" id="PTHR47052:SF3">
    <property type="entry name" value="INGRESSION PROTEIN 1"/>
    <property type="match status" value="1"/>
</dbReference>
<dbReference type="SUPFAM" id="SSF49562">
    <property type="entry name" value="C2 domain (Calcium/lipid-binding domain, CaLB)"/>
    <property type="match status" value="1"/>
</dbReference>
<dbReference type="PROSITE" id="PS50004">
    <property type="entry name" value="C2"/>
    <property type="match status" value="1"/>
</dbReference>
<gene>
    <name evidence="2" type="ORF">HGUI_02375</name>
</gene>
<dbReference type="AlphaFoldDB" id="A0A1L0CZ78"/>
<name>A0A1L0CZ78_9ASCO</name>
<dbReference type="SMART" id="SM00239">
    <property type="entry name" value="C2"/>
    <property type="match status" value="1"/>
</dbReference>
<dbReference type="Gene3D" id="2.60.40.150">
    <property type="entry name" value="C2 domain"/>
    <property type="match status" value="1"/>
</dbReference>
<accession>A0A1L0CZ78</accession>
<dbReference type="InterPro" id="IPR035892">
    <property type="entry name" value="C2_domain_sf"/>
</dbReference>